<reference evidence="2" key="1">
    <citation type="submission" date="2023-06" db="EMBL/GenBank/DDBJ databases">
        <authorList>
            <person name="Kurt Z."/>
        </authorList>
    </citation>
    <scope>NUCLEOTIDE SEQUENCE</scope>
</reference>
<gene>
    <name evidence="2" type="ORF">HINF_LOCUS24853</name>
    <name evidence="3" type="ORF">HINF_LOCUS27877</name>
</gene>
<evidence type="ECO:0000256" key="1">
    <source>
        <dbReference type="SAM" id="Phobius"/>
    </source>
</evidence>
<keyword evidence="1" id="KW-0812">Transmembrane</keyword>
<protein>
    <submittedName>
        <fullName evidence="3">Hypothetical_protein</fullName>
    </submittedName>
</protein>
<dbReference type="EMBL" id="CAXDID020000087">
    <property type="protein sequence ID" value="CAL6020856.1"/>
    <property type="molecule type" value="Genomic_DNA"/>
</dbReference>
<accession>A0AA86PEQ2</accession>
<dbReference type="EMBL" id="CATOUU010000644">
    <property type="protein sequence ID" value="CAI9937208.1"/>
    <property type="molecule type" value="Genomic_DNA"/>
</dbReference>
<feature type="transmembrane region" description="Helical" evidence="1">
    <location>
        <begin position="135"/>
        <end position="161"/>
    </location>
</feature>
<keyword evidence="4" id="KW-1185">Reference proteome</keyword>
<evidence type="ECO:0000313" key="3">
    <source>
        <dbReference type="EMBL" id="CAL6020856.1"/>
    </source>
</evidence>
<dbReference type="AlphaFoldDB" id="A0AA86PEQ2"/>
<evidence type="ECO:0000313" key="4">
    <source>
        <dbReference type="Proteomes" id="UP001642409"/>
    </source>
</evidence>
<organism evidence="2">
    <name type="scientific">Hexamita inflata</name>
    <dbReference type="NCBI Taxonomy" id="28002"/>
    <lineage>
        <taxon>Eukaryota</taxon>
        <taxon>Metamonada</taxon>
        <taxon>Diplomonadida</taxon>
        <taxon>Hexamitidae</taxon>
        <taxon>Hexamitinae</taxon>
        <taxon>Hexamita</taxon>
    </lineage>
</organism>
<proteinExistence type="predicted"/>
<name>A0AA86PEQ2_9EUKA</name>
<sequence length="174" mass="19902">MHIVNEAQKIQSLHRCSFLINSYILNTQQLHTRTTINKGKIIILTIVVVHTFNTVSSLEASDCRALLCSTRQAQAFHLISLVSGLLDYVLDYRGYVRINLPDKVQAHVSPSLKCLAHEIYLLQQRKLREISTSNFCFCICGTTSIVTWLANYTLITVYFAMLDYRDKVKIHIIV</sequence>
<reference evidence="3 4" key="2">
    <citation type="submission" date="2024-07" db="EMBL/GenBank/DDBJ databases">
        <authorList>
            <person name="Akdeniz Z."/>
        </authorList>
    </citation>
    <scope>NUCLEOTIDE SEQUENCE [LARGE SCALE GENOMIC DNA]</scope>
</reference>
<keyword evidence="1" id="KW-1133">Transmembrane helix</keyword>
<evidence type="ECO:0000313" key="2">
    <source>
        <dbReference type="EMBL" id="CAI9937208.1"/>
    </source>
</evidence>
<comment type="caution">
    <text evidence="2">The sequence shown here is derived from an EMBL/GenBank/DDBJ whole genome shotgun (WGS) entry which is preliminary data.</text>
</comment>
<keyword evidence="1" id="KW-0472">Membrane</keyword>
<dbReference type="Proteomes" id="UP001642409">
    <property type="component" value="Unassembled WGS sequence"/>
</dbReference>